<evidence type="ECO:0000259" key="2">
    <source>
        <dbReference type="Pfam" id="PF12673"/>
    </source>
</evidence>
<evidence type="ECO:0000259" key="1">
    <source>
        <dbReference type="Pfam" id="PF01476"/>
    </source>
</evidence>
<gene>
    <name evidence="3" type="ORF">IAD23_00515</name>
</gene>
<organism evidence="3 4">
    <name type="scientific">Candidatus Scybalenecus merdavium</name>
    <dbReference type="NCBI Taxonomy" id="2840939"/>
    <lineage>
        <taxon>Bacteria</taxon>
        <taxon>Bacillati</taxon>
        <taxon>Bacillota</taxon>
        <taxon>Clostridia</taxon>
        <taxon>Eubacteriales</taxon>
        <taxon>Oscillospiraceae</taxon>
        <taxon>Oscillospiraceae incertae sedis</taxon>
        <taxon>Candidatus Scybalenecus</taxon>
    </lineage>
</organism>
<dbReference type="EMBL" id="DVNM01000002">
    <property type="protein sequence ID" value="HIU68423.1"/>
    <property type="molecule type" value="Genomic_DNA"/>
</dbReference>
<protein>
    <submittedName>
        <fullName evidence="3">DUF3794 domain-containing protein</fullName>
    </submittedName>
</protein>
<reference evidence="3" key="1">
    <citation type="submission" date="2020-10" db="EMBL/GenBank/DDBJ databases">
        <authorList>
            <person name="Gilroy R."/>
        </authorList>
    </citation>
    <scope>NUCLEOTIDE SEQUENCE</scope>
    <source>
        <strain evidence="3">CHK176-6737</strain>
    </source>
</reference>
<evidence type="ECO:0000313" key="4">
    <source>
        <dbReference type="Proteomes" id="UP000824125"/>
    </source>
</evidence>
<feature type="domain" description="LysM" evidence="1">
    <location>
        <begin position="469"/>
        <end position="504"/>
    </location>
</feature>
<proteinExistence type="predicted"/>
<feature type="domain" description="SipL SPOCS" evidence="2">
    <location>
        <begin position="185"/>
        <end position="264"/>
    </location>
</feature>
<dbReference type="Pfam" id="PF01476">
    <property type="entry name" value="LysM"/>
    <property type="match status" value="1"/>
</dbReference>
<name>A0A9D1MSV7_9FIRM</name>
<reference evidence="3" key="2">
    <citation type="journal article" date="2021" name="PeerJ">
        <title>Extensive microbial diversity within the chicken gut microbiome revealed by metagenomics and culture.</title>
        <authorList>
            <person name="Gilroy R."/>
            <person name="Ravi A."/>
            <person name="Getino M."/>
            <person name="Pursley I."/>
            <person name="Horton D.L."/>
            <person name="Alikhan N.F."/>
            <person name="Baker D."/>
            <person name="Gharbi K."/>
            <person name="Hall N."/>
            <person name="Watson M."/>
            <person name="Adriaenssens E.M."/>
            <person name="Foster-Nyarko E."/>
            <person name="Jarju S."/>
            <person name="Secka A."/>
            <person name="Antonio M."/>
            <person name="Oren A."/>
            <person name="Chaudhuri R.R."/>
            <person name="La Ragione R."/>
            <person name="Hildebrand F."/>
            <person name="Pallen M.J."/>
        </authorList>
    </citation>
    <scope>NUCLEOTIDE SEQUENCE</scope>
    <source>
        <strain evidence="3">CHK176-6737</strain>
    </source>
</reference>
<dbReference type="Pfam" id="PF12673">
    <property type="entry name" value="SipL"/>
    <property type="match status" value="1"/>
</dbReference>
<evidence type="ECO:0000313" key="3">
    <source>
        <dbReference type="EMBL" id="HIU68423.1"/>
    </source>
</evidence>
<dbReference type="InterPro" id="IPR018392">
    <property type="entry name" value="LysM"/>
</dbReference>
<dbReference type="AlphaFoldDB" id="A0A9D1MSV7"/>
<comment type="caution">
    <text evidence="3">The sequence shown here is derived from an EMBL/GenBank/DDBJ whole genome shotgun (WGS) entry which is preliminary data.</text>
</comment>
<dbReference type="Proteomes" id="UP000824125">
    <property type="component" value="Unassembled WGS sequence"/>
</dbReference>
<accession>A0A9D1MSV7</accession>
<dbReference type="InterPro" id="IPR024300">
    <property type="entry name" value="SipL_SPOCS_dom"/>
</dbReference>
<sequence length="506" mass="57259">MESEYTFKQISDYGSVYSGSTDCDYDYHVTLPQYMEDLLKIVKCCVSPYVTGYEKSASELKVYGKTHMEIIYISAADNSIKTYVYDEEFSKIISLSAECGDDALIRLKVVKRYDSSRVVNQRRFDVHLSFSLSLQVFARTQHEIMGDCPQLKQNLFSAKRLCLTNSVTDKIDFCEVVGNCEDGTKIKNIINTFYNIALTEINIVQDKALVKARLMLSLTYVTDAPVQEIRKFSSSVEISKIIDVPGISENSQNHCCLSVQNMTATARSDDNGELKIFEAAGSVQVCIDVYDEKEESFIVDAYCPKQKIECSFEELNLCCPVENIADKTLFKSEVSFDGVSVSEIIDINVSCLKTEIESNDSVKLKSQLLIELLYKSADGEILYIKKTEHLLYDTGLQEKNVGGNANIEFFSFDYVLTSEHSVELRIDAGVQALLYKSVRIYALKSFEIKEEDPRETPALVIYFSNPHENVWNIAKKFGSDMELIMRENDLASPEIETKRILMIPGI</sequence>